<keyword evidence="5" id="KW-1003">Cell membrane</keyword>
<evidence type="ECO:0000256" key="7">
    <source>
        <dbReference type="ARBA" id="ARBA00022927"/>
    </source>
</evidence>
<dbReference type="Pfam" id="PF02699">
    <property type="entry name" value="YajC"/>
    <property type="match status" value="1"/>
</dbReference>
<feature type="transmembrane region" description="Helical" evidence="11">
    <location>
        <begin position="61"/>
        <end position="78"/>
    </location>
</feature>
<evidence type="ECO:0000256" key="4">
    <source>
        <dbReference type="ARBA" id="ARBA00022448"/>
    </source>
</evidence>
<evidence type="ECO:0000256" key="6">
    <source>
        <dbReference type="ARBA" id="ARBA00022692"/>
    </source>
</evidence>
<sequence length="143" mass="16083">MKTRLPPRPGAIGEISWKKRRRPLKCAVLRGLRPPFPKEKRIPNMIGLALAADAAQQPSALMQYAPLALILVFFYLLIMRPQQKKFKEHQNLLSELKPGDKVLLSSGIVGKITKTGEKFFTVEIARNVEIQVERNAVAARNAE</sequence>
<comment type="caution">
    <text evidence="12">The sequence shown here is derived from an EMBL/GenBank/DDBJ whole genome shotgun (WGS) entry which is preliminary data.</text>
</comment>
<dbReference type="HOGENOM" id="CLU_116157_5_2_4"/>
<dbReference type="GO" id="GO:0015031">
    <property type="term" value="P:protein transport"/>
    <property type="evidence" value="ECO:0007669"/>
    <property type="project" value="UniProtKB-KW"/>
</dbReference>
<keyword evidence="6 11" id="KW-0812">Transmembrane</keyword>
<evidence type="ECO:0000256" key="2">
    <source>
        <dbReference type="ARBA" id="ARBA00006742"/>
    </source>
</evidence>
<reference evidence="12 13" key="1">
    <citation type="submission" date="2011-02" db="EMBL/GenBank/DDBJ databases">
        <authorList>
            <person name="Muzny D."/>
            <person name="Qin X."/>
            <person name="Deng J."/>
            <person name="Jiang H."/>
            <person name="Liu Y."/>
            <person name="Qu J."/>
            <person name="Song X.-Z."/>
            <person name="Zhang L."/>
            <person name="Thornton R."/>
            <person name="Coyle M."/>
            <person name="Francisco L."/>
            <person name="Jackson L."/>
            <person name="Javaid M."/>
            <person name="Korchina V."/>
            <person name="Kovar C."/>
            <person name="Mata R."/>
            <person name="Mathew T."/>
            <person name="Ngo R."/>
            <person name="Nguyen L."/>
            <person name="Nguyen N."/>
            <person name="Okwuonu G."/>
            <person name="Ongeri F."/>
            <person name="Pham C."/>
            <person name="Simmons D."/>
            <person name="Wilczek-Boney K."/>
            <person name="Hale W."/>
            <person name="Jakkamsetti A."/>
            <person name="Pham P."/>
            <person name="Ruth R."/>
            <person name="San Lucas F."/>
            <person name="Warren J."/>
            <person name="Zhang J."/>
            <person name="Zhao Z."/>
            <person name="Zhou C."/>
            <person name="Zhu D."/>
            <person name="Lee S."/>
            <person name="Bess C."/>
            <person name="Blankenburg K."/>
            <person name="Forbes L."/>
            <person name="Fu Q."/>
            <person name="Gubbala S."/>
            <person name="Hirani K."/>
            <person name="Jayaseelan J.C."/>
            <person name="Lara F."/>
            <person name="Munidasa M."/>
            <person name="Palculict T."/>
            <person name="Patil S."/>
            <person name="Pu L.-L."/>
            <person name="Saada N."/>
            <person name="Tang L."/>
            <person name="Weissenberger G."/>
            <person name="Zhu Y."/>
            <person name="Hemphill L."/>
            <person name="Shang Y."/>
            <person name="Youmans B."/>
            <person name="Ayvaz T."/>
            <person name="Ross M."/>
            <person name="Santibanez J."/>
            <person name="Aqrawi P."/>
            <person name="Gross S."/>
            <person name="Joshi V."/>
            <person name="Fowler G."/>
            <person name="Nazareth L."/>
            <person name="Reid J."/>
            <person name="Worley K."/>
            <person name="Petrosino J."/>
            <person name="Highlander S."/>
            <person name="Gibbs R."/>
        </authorList>
    </citation>
    <scope>NUCLEOTIDE SEQUENCE [LARGE SCALE GENOMIC DNA]</scope>
    <source>
        <strain evidence="12 13">ATCC BAA-1200</strain>
    </source>
</reference>
<dbReference type="Proteomes" id="UP000004105">
    <property type="component" value="Unassembled WGS sequence"/>
</dbReference>
<evidence type="ECO:0000256" key="9">
    <source>
        <dbReference type="ARBA" id="ARBA00023010"/>
    </source>
</evidence>
<keyword evidence="10 11" id="KW-0472">Membrane</keyword>
<keyword evidence="9" id="KW-0811">Translocation</keyword>
<comment type="subcellular location">
    <subcellularLocation>
        <location evidence="1">Cell membrane</location>
        <topology evidence="1">Single-pass membrane protein</topology>
    </subcellularLocation>
</comment>
<dbReference type="GO" id="GO:0005886">
    <property type="term" value="C:plasma membrane"/>
    <property type="evidence" value="ECO:0007669"/>
    <property type="project" value="UniProtKB-SubCell"/>
</dbReference>
<keyword evidence="8 11" id="KW-1133">Transmembrane helix</keyword>
<evidence type="ECO:0000313" key="13">
    <source>
        <dbReference type="Proteomes" id="UP000004105"/>
    </source>
</evidence>
<dbReference type="InterPro" id="IPR003849">
    <property type="entry name" value="Preprotein_translocase_YajC"/>
</dbReference>
<comment type="similarity">
    <text evidence="2">Belongs to the YajC family.</text>
</comment>
<dbReference type="PANTHER" id="PTHR33909:SF1">
    <property type="entry name" value="SEC TRANSLOCON ACCESSORY COMPLEX SUBUNIT YAJC"/>
    <property type="match status" value="1"/>
</dbReference>
<name>F2BF54_9NEIS</name>
<keyword evidence="13" id="KW-1185">Reference proteome</keyword>
<accession>F2BF54</accession>
<gene>
    <name evidence="12" type="primary">yajC</name>
    <name evidence="12" type="ORF">HMPREF9123_2361</name>
</gene>
<keyword evidence="7" id="KW-0653">Protein transport</keyword>
<evidence type="ECO:0000256" key="8">
    <source>
        <dbReference type="ARBA" id="ARBA00022989"/>
    </source>
</evidence>
<dbReference type="PANTHER" id="PTHR33909">
    <property type="entry name" value="SEC TRANSLOCON ACCESSORY COMPLEX SUBUNIT YAJC"/>
    <property type="match status" value="1"/>
</dbReference>
<evidence type="ECO:0000256" key="11">
    <source>
        <dbReference type="SAM" id="Phobius"/>
    </source>
</evidence>
<evidence type="ECO:0000256" key="5">
    <source>
        <dbReference type="ARBA" id="ARBA00022475"/>
    </source>
</evidence>
<dbReference type="EMBL" id="AFAY01000048">
    <property type="protein sequence ID" value="EGF08926.1"/>
    <property type="molecule type" value="Genomic_DNA"/>
</dbReference>
<dbReference type="STRING" id="267212.GCA_001063965_00755"/>
<proteinExistence type="inferred from homology"/>
<evidence type="ECO:0000256" key="3">
    <source>
        <dbReference type="ARBA" id="ARBA00014962"/>
    </source>
</evidence>
<evidence type="ECO:0000313" key="12">
    <source>
        <dbReference type="EMBL" id="EGF08926.1"/>
    </source>
</evidence>
<protein>
    <recommendedName>
        <fullName evidence="3">Sec translocon accessory complex subunit YajC</fullName>
    </recommendedName>
</protein>
<organism evidence="12 13">
    <name type="scientific">Neisseria bacilliformis ATCC BAA-1200</name>
    <dbReference type="NCBI Taxonomy" id="888742"/>
    <lineage>
        <taxon>Bacteria</taxon>
        <taxon>Pseudomonadati</taxon>
        <taxon>Pseudomonadota</taxon>
        <taxon>Betaproteobacteria</taxon>
        <taxon>Neisseriales</taxon>
        <taxon>Neisseriaceae</taxon>
        <taxon>Neisseria</taxon>
    </lineage>
</organism>
<dbReference type="SMART" id="SM01323">
    <property type="entry name" value="YajC"/>
    <property type="match status" value="1"/>
</dbReference>
<dbReference type="PRINTS" id="PR01853">
    <property type="entry name" value="YAJCTRNLCASE"/>
</dbReference>
<evidence type="ECO:0000256" key="1">
    <source>
        <dbReference type="ARBA" id="ARBA00004162"/>
    </source>
</evidence>
<dbReference type="NCBIfam" id="TIGR00739">
    <property type="entry name" value="yajC"/>
    <property type="match status" value="1"/>
</dbReference>
<dbReference type="AlphaFoldDB" id="F2BF54"/>
<keyword evidence="4" id="KW-0813">Transport</keyword>
<evidence type="ECO:0000256" key="10">
    <source>
        <dbReference type="ARBA" id="ARBA00023136"/>
    </source>
</evidence>